<protein>
    <submittedName>
        <fullName evidence="6">Transcriptional regulator</fullName>
    </submittedName>
</protein>
<dbReference type="InterPro" id="IPR036388">
    <property type="entry name" value="WH-like_DNA-bd_sf"/>
</dbReference>
<proteinExistence type="inferred from homology"/>
<evidence type="ECO:0000313" key="7">
    <source>
        <dbReference type="Proteomes" id="UP000655044"/>
    </source>
</evidence>
<dbReference type="InterPro" id="IPR000847">
    <property type="entry name" value="LysR_HTH_N"/>
</dbReference>
<dbReference type="Proteomes" id="UP000655044">
    <property type="component" value="Unassembled WGS sequence"/>
</dbReference>
<dbReference type="PANTHER" id="PTHR30346">
    <property type="entry name" value="TRANSCRIPTIONAL DUAL REGULATOR HCAR-RELATED"/>
    <property type="match status" value="1"/>
</dbReference>
<dbReference type="GO" id="GO:0003700">
    <property type="term" value="F:DNA-binding transcription factor activity"/>
    <property type="evidence" value="ECO:0007669"/>
    <property type="project" value="InterPro"/>
</dbReference>
<dbReference type="CDD" id="cd05466">
    <property type="entry name" value="PBP2_LTTR_substrate"/>
    <property type="match status" value="1"/>
</dbReference>
<dbReference type="FunFam" id="1.10.10.10:FF:000001">
    <property type="entry name" value="LysR family transcriptional regulator"/>
    <property type="match status" value="1"/>
</dbReference>
<dbReference type="InterPro" id="IPR036390">
    <property type="entry name" value="WH_DNA-bd_sf"/>
</dbReference>
<evidence type="ECO:0000313" key="6">
    <source>
        <dbReference type="EMBL" id="GIH86743.1"/>
    </source>
</evidence>
<dbReference type="GO" id="GO:0003677">
    <property type="term" value="F:DNA binding"/>
    <property type="evidence" value="ECO:0007669"/>
    <property type="project" value="UniProtKB-KW"/>
</dbReference>
<evidence type="ECO:0000256" key="2">
    <source>
        <dbReference type="ARBA" id="ARBA00023015"/>
    </source>
</evidence>
<accession>A0A8J3SBF6</accession>
<keyword evidence="2" id="KW-0805">Transcription regulation</keyword>
<dbReference type="PROSITE" id="PS50931">
    <property type="entry name" value="HTH_LYSR"/>
    <property type="match status" value="1"/>
</dbReference>
<dbReference type="RefSeq" id="WP_068923052.1">
    <property type="nucleotide sequence ID" value="NZ_BMQP01000032.1"/>
</dbReference>
<dbReference type="PANTHER" id="PTHR30346:SF28">
    <property type="entry name" value="HTH-TYPE TRANSCRIPTIONAL REGULATOR CYNR"/>
    <property type="match status" value="1"/>
</dbReference>
<evidence type="ECO:0000256" key="4">
    <source>
        <dbReference type="ARBA" id="ARBA00023163"/>
    </source>
</evidence>
<dbReference type="InterPro" id="IPR005119">
    <property type="entry name" value="LysR_subst-bd"/>
</dbReference>
<dbReference type="OrthoDB" id="3181812at2"/>
<evidence type="ECO:0000256" key="1">
    <source>
        <dbReference type="ARBA" id="ARBA00009437"/>
    </source>
</evidence>
<keyword evidence="7" id="KW-1185">Reference proteome</keyword>
<dbReference type="EMBL" id="BOOI01000049">
    <property type="protein sequence ID" value="GIH86743.1"/>
    <property type="molecule type" value="Genomic_DNA"/>
</dbReference>
<dbReference type="Pfam" id="PF00126">
    <property type="entry name" value="HTH_1"/>
    <property type="match status" value="1"/>
</dbReference>
<keyword evidence="3" id="KW-0238">DNA-binding</keyword>
<dbReference type="PRINTS" id="PR00039">
    <property type="entry name" value="HTHLYSR"/>
</dbReference>
<gene>
    <name evidence="6" type="ORF">Pro02_51510</name>
</gene>
<dbReference type="Pfam" id="PF03466">
    <property type="entry name" value="LysR_substrate"/>
    <property type="match status" value="1"/>
</dbReference>
<evidence type="ECO:0000259" key="5">
    <source>
        <dbReference type="PROSITE" id="PS50931"/>
    </source>
</evidence>
<name>A0A8J3SBF6_PLARO</name>
<dbReference type="SUPFAM" id="SSF46785">
    <property type="entry name" value="Winged helix' DNA-binding domain"/>
    <property type="match status" value="1"/>
</dbReference>
<dbReference type="AlphaFoldDB" id="A0A8J3SBF6"/>
<dbReference type="Gene3D" id="3.40.190.290">
    <property type="match status" value="1"/>
</dbReference>
<comment type="caution">
    <text evidence="6">The sequence shown here is derived from an EMBL/GenBank/DDBJ whole genome shotgun (WGS) entry which is preliminary data.</text>
</comment>
<feature type="domain" description="HTH lysR-type" evidence="5">
    <location>
        <begin position="1"/>
        <end position="58"/>
    </location>
</feature>
<dbReference type="GO" id="GO:0032993">
    <property type="term" value="C:protein-DNA complex"/>
    <property type="evidence" value="ECO:0007669"/>
    <property type="project" value="TreeGrafter"/>
</dbReference>
<dbReference type="SUPFAM" id="SSF53850">
    <property type="entry name" value="Periplasmic binding protein-like II"/>
    <property type="match status" value="1"/>
</dbReference>
<keyword evidence="4" id="KW-0804">Transcription</keyword>
<reference evidence="6" key="1">
    <citation type="submission" date="2021-01" db="EMBL/GenBank/DDBJ databases">
        <title>Whole genome shotgun sequence of Planobispora rosea NBRC 15558.</title>
        <authorList>
            <person name="Komaki H."/>
            <person name="Tamura T."/>
        </authorList>
    </citation>
    <scope>NUCLEOTIDE SEQUENCE</scope>
    <source>
        <strain evidence="6">NBRC 15558</strain>
    </source>
</reference>
<sequence length="289" mass="31367">MNLQQLRYVVATAEHRTMTDAARSLYIAQPALSRAIRDLERELGMTLFARSGRGVVVTAQGRRVVKLAREALDAIHEIEALSTHNHSSEAELRIASTPSLEPGLAGRILPAYTSEHPGVRVHIVRCDGRDGVVNAIRSQRADLGLTDLPVPADLISHPLERQEIVLISPPGLDLPDPVPMNRLNGMRLVLPTSGSARRRELDSLFAKYGVAPVAALEAEERGNWLGPVRAGMASLLWYRGMAEQAARAGLVVRPLDPSIRRVIAIVHARRRLPAAAQEFLTVAEGGSAA</sequence>
<organism evidence="6 7">
    <name type="scientific">Planobispora rosea</name>
    <dbReference type="NCBI Taxonomy" id="35762"/>
    <lineage>
        <taxon>Bacteria</taxon>
        <taxon>Bacillati</taxon>
        <taxon>Actinomycetota</taxon>
        <taxon>Actinomycetes</taxon>
        <taxon>Streptosporangiales</taxon>
        <taxon>Streptosporangiaceae</taxon>
        <taxon>Planobispora</taxon>
    </lineage>
</organism>
<evidence type="ECO:0000256" key="3">
    <source>
        <dbReference type="ARBA" id="ARBA00023125"/>
    </source>
</evidence>
<dbReference type="Gene3D" id="1.10.10.10">
    <property type="entry name" value="Winged helix-like DNA-binding domain superfamily/Winged helix DNA-binding domain"/>
    <property type="match status" value="1"/>
</dbReference>
<comment type="similarity">
    <text evidence="1">Belongs to the LysR transcriptional regulatory family.</text>
</comment>